<feature type="signal peptide" evidence="7">
    <location>
        <begin position="1"/>
        <end position="34"/>
    </location>
</feature>
<protein>
    <recommendedName>
        <fullName evidence="4">sn-glycerol-3-phosphate-binding periplasmic protein UgpB</fullName>
    </recommendedName>
</protein>
<proteinExistence type="inferred from homology"/>
<evidence type="ECO:0000256" key="1">
    <source>
        <dbReference type="ARBA" id="ARBA00004418"/>
    </source>
</evidence>
<keyword evidence="9" id="KW-1185">Reference proteome</keyword>
<sequence length="438" mass="48404">MTISGFMLRARDFQTAGMVAALCAAFSLADPASAATRIEVWHALNTHNAKVFEDIVKQYNRKQDDVEVTLQRFASANEIEATLAQQAKGKAKDVPHLVQLDDNRSPEELAGRPYIQPLYTLLAKHPLKQADWFVAPDSGLLRDSKGRVLAFPYMLRVPVMYYNTDAFKKAGISPASPDRSWSGLQGQLVDLANKATRYCPAANDQPASLNLENLAAVNNQFFTGNKSSSPSFSFDVVYVRHLALMISWVRSELLIKPGTEDQAANRFAKGECAVLLSDSSNLGWFSDQRNLSFGVSGLPYYPEVTRQPGSPFIDGSALWVTSNHGKTEEAATASFLAWLADPAQAAKWYQNTGFLPLTKQAFNATDAAYYKNLGQWRQLAGIYSQQHAATTKAFKVRNYPKIRAMFHETMRTALDGNLPAMTALSQASSNANRLMKEK</sequence>
<keyword evidence="6 7" id="KW-0732">Signal</keyword>
<dbReference type="InterPro" id="IPR050490">
    <property type="entry name" value="Bact_solute-bd_prot1"/>
</dbReference>
<dbReference type="Gene3D" id="3.40.190.10">
    <property type="entry name" value="Periplasmic binding protein-like II"/>
    <property type="match status" value="2"/>
</dbReference>
<dbReference type="EMBL" id="JACDXW010000002">
    <property type="protein sequence ID" value="MCB5363263.1"/>
    <property type="molecule type" value="Genomic_DNA"/>
</dbReference>
<dbReference type="InterPro" id="IPR006059">
    <property type="entry name" value="SBP"/>
</dbReference>
<evidence type="ECO:0000256" key="6">
    <source>
        <dbReference type="ARBA" id="ARBA00022729"/>
    </source>
</evidence>
<dbReference type="PANTHER" id="PTHR43649:SF31">
    <property type="entry name" value="SN-GLYCEROL-3-PHOSPHATE-BINDING PERIPLASMIC PROTEIN UGPB"/>
    <property type="match status" value="1"/>
</dbReference>
<organism evidence="8 9">
    <name type="scientific">Mesopusillimonas faecipullorum</name>
    <dbReference type="NCBI Taxonomy" id="2755040"/>
    <lineage>
        <taxon>Bacteria</taxon>
        <taxon>Pseudomonadati</taxon>
        <taxon>Pseudomonadota</taxon>
        <taxon>Betaproteobacteria</taxon>
        <taxon>Burkholderiales</taxon>
        <taxon>Alcaligenaceae</taxon>
        <taxon>Mesopusillimonas</taxon>
    </lineage>
</organism>
<evidence type="ECO:0000256" key="2">
    <source>
        <dbReference type="ARBA" id="ARBA00008520"/>
    </source>
</evidence>
<evidence type="ECO:0000256" key="5">
    <source>
        <dbReference type="ARBA" id="ARBA00022448"/>
    </source>
</evidence>
<comment type="caution">
    <text evidence="8">The sequence shown here is derived from an EMBL/GenBank/DDBJ whole genome shotgun (WGS) entry which is preliminary data.</text>
</comment>
<evidence type="ECO:0000313" key="9">
    <source>
        <dbReference type="Proteomes" id="UP000776983"/>
    </source>
</evidence>
<evidence type="ECO:0000256" key="7">
    <source>
        <dbReference type="SAM" id="SignalP"/>
    </source>
</evidence>
<reference evidence="8 9" key="1">
    <citation type="submission" date="2020-07" db="EMBL/GenBank/DDBJ databases">
        <title>Pusillimonas sp. nov., isolated from poultry manure in Taiwan.</title>
        <authorList>
            <person name="Lin S.-Y."/>
            <person name="Tang Y.-S."/>
            <person name="Young C.-C."/>
        </authorList>
    </citation>
    <scope>NUCLEOTIDE SEQUENCE [LARGE SCALE GENOMIC DNA]</scope>
    <source>
        <strain evidence="8 9">CC-YST705</strain>
    </source>
</reference>
<keyword evidence="5" id="KW-0813">Transport</keyword>
<dbReference type="Proteomes" id="UP000776983">
    <property type="component" value="Unassembled WGS sequence"/>
</dbReference>
<comment type="similarity">
    <text evidence="2">Belongs to the bacterial solute-binding protein 1 family.</text>
</comment>
<dbReference type="SUPFAM" id="SSF53850">
    <property type="entry name" value="Periplasmic binding protein-like II"/>
    <property type="match status" value="1"/>
</dbReference>
<comment type="subcellular location">
    <subcellularLocation>
        <location evidence="1">Periplasm</location>
    </subcellularLocation>
</comment>
<evidence type="ECO:0000256" key="4">
    <source>
        <dbReference type="ARBA" id="ARBA00017470"/>
    </source>
</evidence>
<dbReference type="PANTHER" id="PTHR43649">
    <property type="entry name" value="ARABINOSE-BINDING PROTEIN-RELATED"/>
    <property type="match status" value="1"/>
</dbReference>
<evidence type="ECO:0000313" key="8">
    <source>
        <dbReference type="EMBL" id="MCB5363263.1"/>
    </source>
</evidence>
<name>A0ABS8CB81_9BURK</name>
<feature type="chain" id="PRO_5047173946" description="sn-glycerol-3-phosphate-binding periplasmic protein UgpB" evidence="7">
    <location>
        <begin position="35"/>
        <end position="438"/>
    </location>
</feature>
<gene>
    <name evidence="8" type="ORF">H0484_05785</name>
</gene>
<accession>A0ABS8CB81</accession>
<evidence type="ECO:0000256" key="3">
    <source>
        <dbReference type="ARBA" id="ARBA00011557"/>
    </source>
</evidence>
<dbReference type="Pfam" id="PF13416">
    <property type="entry name" value="SBP_bac_8"/>
    <property type="match status" value="1"/>
</dbReference>
<dbReference type="RefSeq" id="WP_226953568.1">
    <property type="nucleotide sequence ID" value="NZ_JACDXW010000002.1"/>
</dbReference>
<comment type="subunit">
    <text evidence="3">The complex is composed of two ATP-binding proteins (UgpC), two transmembrane proteins (UgpA and UgpE) and a solute-binding protein (UgpB).</text>
</comment>